<evidence type="ECO:0000256" key="1">
    <source>
        <dbReference type="SAM" id="SignalP"/>
    </source>
</evidence>
<keyword evidence="1" id="KW-0732">Signal</keyword>
<dbReference type="STRING" id="915059.NH26_16095"/>
<comment type="caution">
    <text evidence="2">The sequence shown here is derived from an EMBL/GenBank/DDBJ whole genome shotgun (WGS) entry which is preliminary data.</text>
</comment>
<evidence type="ECO:0008006" key="4">
    <source>
        <dbReference type="Google" id="ProtNLM"/>
    </source>
</evidence>
<dbReference type="Proteomes" id="UP000179797">
    <property type="component" value="Unassembled WGS sequence"/>
</dbReference>
<feature type="signal peptide" evidence="1">
    <location>
        <begin position="1"/>
        <end position="19"/>
    </location>
</feature>
<protein>
    <recommendedName>
        <fullName evidence="4">G8 domain-containing protein</fullName>
    </recommendedName>
</protein>
<reference evidence="2 3" key="1">
    <citation type="journal article" date="2012" name="Int. J. Syst. Evol. Microbiol.">
        <title>Flammeovirga pacifica sp. nov., isolated from deep-sea sediment.</title>
        <authorList>
            <person name="Xu H."/>
            <person name="Fu Y."/>
            <person name="Yang N."/>
            <person name="Ding Z."/>
            <person name="Lai Q."/>
            <person name="Zeng R."/>
        </authorList>
    </citation>
    <scope>NUCLEOTIDE SEQUENCE [LARGE SCALE GENOMIC DNA]</scope>
    <source>
        <strain evidence="3">DSM 24597 / LMG 26175 / WPAGA1</strain>
    </source>
</reference>
<keyword evidence="3" id="KW-1185">Reference proteome</keyword>
<feature type="chain" id="PRO_5010298664" description="G8 domain-containing protein" evidence="1">
    <location>
        <begin position="20"/>
        <end position="377"/>
    </location>
</feature>
<gene>
    <name evidence="2" type="ORF">NH26_16095</name>
</gene>
<evidence type="ECO:0000313" key="3">
    <source>
        <dbReference type="Proteomes" id="UP000179797"/>
    </source>
</evidence>
<organism evidence="2 3">
    <name type="scientific">Flammeovirga pacifica</name>
    <dbReference type="NCBI Taxonomy" id="915059"/>
    <lineage>
        <taxon>Bacteria</taxon>
        <taxon>Pseudomonadati</taxon>
        <taxon>Bacteroidota</taxon>
        <taxon>Cytophagia</taxon>
        <taxon>Cytophagales</taxon>
        <taxon>Flammeovirgaceae</taxon>
        <taxon>Flammeovirga</taxon>
    </lineage>
</organism>
<sequence length="377" mass="42668">MKQLLIFISIFFATTNLFATDYYPNGNKTFSSWEDWTNTDNWTKIDGGSGYPNNNDKVILGSSKSLTIEFNLSDYINGIYLELEADGRFIINPDGELLILGDFKMDQNNVQVEIYGSVVVENNLIIDNGNLFVKNGGGLTVNENFHRSDIGSGQINIEGNKSELIVLGDFFDDHHTPIVSDSPSIEINGDCYTKEVGFCDINLPVELYSFEVSKHNDKNVLKWSTAQEINNDYFILLKSIDKMNWIEFSKVKGAGNSNTLLKYSTVDNTPNYGPKVYYKMIQVDFDGSEKHYGPLTVLDGKSQNTFKVCTYSNSYTFLLGTEIKPISFTIISSNGKSKRFSRMSNNQFQLERDELFIGVNIIHVYYGAMTYSTKIYK</sequence>
<dbReference type="EMBL" id="JRYR02000001">
    <property type="protein sequence ID" value="OHX67755.1"/>
    <property type="molecule type" value="Genomic_DNA"/>
</dbReference>
<dbReference type="RefSeq" id="WP_052432276.1">
    <property type="nucleotide sequence ID" value="NZ_JRYR02000001.1"/>
</dbReference>
<proteinExistence type="predicted"/>
<name>A0A1S1Z3V1_FLAPC</name>
<evidence type="ECO:0000313" key="2">
    <source>
        <dbReference type="EMBL" id="OHX67755.1"/>
    </source>
</evidence>
<accession>A0A1S1Z3V1</accession>
<dbReference type="AlphaFoldDB" id="A0A1S1Z3V1"/>
<dbReference type="OrthoDB" id="975421at2"/>